<protein>
    <submittedName>
        <fullName evidence="1">Uncharacterized protein</fullName>
    </submittedName>
</protein>
<organism evidence="1">
    <name type="scientific">Lepeophtheirus salmonis</name>
    <name type="common">Salmon louse</name>
    <name type="synonym">Caligus salmonis</name>
    <dbReference type="NCBI Taxonomy" id="72036"/>
    <lineage>
        <taxon>Eukaryota</taxon>
        <taxon>Metazoa</taxon>
        <taxon>Ecdysozoa</taxon>
        <taxon>Arthropoda</taxon>
        <taxon>Crustacea</taxon>
        <taxon>Multicrustacea</taxon>
        <taxon>Hexanauplia</taxon>
        <taxon>Copepoda</taxon>
        <taxon>Siphonostomatoida</taxon>
        <taxon>Caligidae</taxon>
        <taxon>Lepeophtheirus</taxon>
    </lineage>
</organism>
<feature type="non-terminal residue" evidence="1">
    <location>
        <position position="1"/>
    </location>
</feature>
<accession>A0A0K2V9A6</accession>
<proteinExistence type="predicted"/>
<dbReference type="AlphaFoldDB" id="A0A0K2V9A6"/>
<reference evidence="1" key="1">
    <citation type="submission" date="2014-05" db="EMBL/GenBank/DDBJ databases">
        <authorList>
            <person name="Chronopoulou M."/>
        </authorList>
    </citation>
    <scope>NUCLEOTIDE SEQUENCE</scope>
    <source>
        <tissue evidence="1">Whole organism</tissue>
    </source>
</reference>
<evidence type="ECO:0000313" key="1">
    <source>
        <dbReference type="EMBL" id="CDW47069.1"/>
    </source>
</evidence>
<name>A0A0K2V9A6_LEPSM</name>
<dbReference type="EMBL" id="HACA01029708">
    <property type="protein sequence ID" value="CDW47069.1"/>
    <property type="molecule type" value="Transcribed_RNA"/>
</dbReference>
<sequence>LPGIILYIRLNLIICHIVKGQLKLIGLIRSCRSSYGRRRPLKVCIIFIRGRWVVLRSQERKSSNNSQCAAV</sequence>